<gene>
    <name evidence="2" type="ORF">BU14_0212s0017</name>
</gene>
<dbReference type="Proteomes" id="UP000218209">
    <property type="component" value="Unassembled WGS sequence"/>
</dbReference>
<proteinExistence type="predicted"/>
<dbReference type="EMBL" id="KV918883">
    <property type="protein sequence ID" value="OSX75997.1"/>
    <property type="molecule type" value="Genomic_DNA"/>
</dbReference>
<feature type="region of interest" description="Disordered" evidence="1">
    <location>
        <begin position="380"/>
        <end position="401"/>
    </location>
</feature>
<feature type="compositionally biased region" description="Basic and acidic residues" evidence="1">
    <location>
        <begin position="268"/>
        <end position="284"/>
    </location>
</feature>
<name>A0A1X6P574_PORUM</name>
<sequence>MEGQRHDGIDLGAGHLGKRRCVEDEEEGAAAGHVDDHAQHRPIVLGRRARAADKHGLGRVAARLGPLHDRRRRCVVARRRADLGERIPIKVGPPRIRRRVRHTIRVGVRARGIGGVDARQLQVLLAPKHGAHRGGGRDLGLFAAASLLRHRRRRRRRRRRVGQRVRHEAGFVKVPRRRRRQLPQRQVLDNRRVGVVAQRQRHVPRRRIVRIDGVEAKLRRPRVRGHWRRGCGGAARGRAAAVQDVKGRRLPRLEVDRVGDAAVPQHPQRAEHGRPRGEHHVAAGEEKRVDVRGRPGEAANLVRRRQAAVGGHAKDVVGRTRRPKFLSKIVRVPRGRARLGVRRREGALERPVGHLVARAVGHREGVGVHLQQHVAVGARIDGRTGGGDGGAGGGGGGGARRPPIRTDAHIDIGAVIDQPRPRAAHARKHPPAGVLAKSGAEGRPPREARLLLRRRLARAVRHGAARAVDGKAVEDAEAVKPVGEAQVIAAARAGDGKRAGAVAEEGAG</sequence>
<evidence type="ECO:0000313" key="2">
    <source>
        <dbReference type="EMBL" id="OSX75997.1"/>
    </source>
</evidence>
<organism evidence="2 3">
    <name type="scientific">Porphyra umbilicalis</name>
    <name type="common">Purple laver</name>
    <name type="synonym">Red alga</name>
    <dbReference type="NCBI Taxonomy" id="2786"/>
    <lineage>
        <taxon>Eukaryota</taxon>
        <taxon>Rhodophyta</taxon>
        <taxon>Bangiophyceae</taxon>
        <taxon>Bangiales</taxon>
        <taxon>Bangiaceae</taxon>
        <taxon>Porphyra</taxon>
    </lineage>
</organism>
<dbReference type="AlphaFoldDB" id="A0A1X6P574"/>
<reference evidence="2 3" key="1">
    <citation type="submission" date="2017-03" db="EMBL/GenBank/DDBJ databases">
        <title>WGS assembly of Porphyra umbilicalis.</title>
        <authorList>
            <person name="Brawley S.H."/>
            <person name="Blouin N.A."/>
            <person name="Ficko-Blean E."/>
            <person name="Wheeler G.L."/>
            <person name="Lohr M."/>
            <person name="Goodson H.V."/>
            <person name="Jenkins J.W."/>
            <person name="Blaby-Haas C.E."/>
            <person name="Helliwell K.E."/>
            <person name="Chan C."/>
            <person name="Marriage T."/>
            <person name="Bhattacharya D."/>
            <person name="Klein A.S."/>
            <person name="Badis Y."/>
            <person name="Brodie J."/>
            <person name="Cao Y."/>
            <person name="Collen J."/>
            <person name="Dittami S.M."/>
            <person name="Gachon C.M."/>
            <person name="Green B.R."/>
            <person name="Karpowicz S."/>
            <person name="Kim J.W."/>
            <person name="Kudahl U."/>
            <person name="Lin S."/>
            <person name="Michel G."/>
            <person name="Mittag M."/>
            <person name="Olson B.J."/>
            <person name="Pangilinan J."/>
            <person name="Peng Y."/>
            <person name="Qiu H."/>
            <person name="Shu S."/>
            <person name="Singer J.T."/>
            <person name="Smith A.G."/>
            <person name="Sprecher B.N."/>
            <person name="Wagner V."/>
            <person name="Wang W."/>
            <person name="Wang Z.-Y."/>
            <person name="Yan J."/>
            <person name="Yarish C."/>
            <person name="Zoeuner-Riek S."/>
            <person name="Zhuang Y."/>
            <person name="Zou Y."/>
            <person name="Lindquist E.A."/>
            <person name="Grimwood J."/>
            <person name="Barry K."/>
            <person name="Rokhsar D.S."/>
            <person name="Schmutz J."/>
            <person name="Stiller J.W."/>
            <person name="Grossman A.R."/>
            <person name="Prochnik S.E."/>
        </authorList>
    </citation>
    <scope>NUCLEOTIDE SEQUENCE [LARGE SCALE GENOMIC DNA]</scope>
    <source>
        <strain evidence="2">4086291</strain>
    </source>
</reference>
<feature type="region of interest" description="Disordered" evidence="1">
    <location>
        <begin position="421"/>
        <end position="445"/>
    </location>
</feature>
<keyword evidence="3" id="KW-1185">Reference proteome</keyword>
<accession>A0A1X6P574</accession>
<evidence type="ECO:0000313" key="3">
    <source>
        <dbReference type="Proteomes" id="UP000218209"/>
    </source>
</evidence>
<evidence type="ECO:0000256" key="1">
    <source>
        <dbReference type="SAM" id="MobiDB-lite"/>
    </source>
</evidence>
<feature type="region of interest" description="Disordered" evidence="1">
    <location>
        <begin position="262"/>
        <end position="284"/>
    </location>
</feature>
<feature type="compositionally biased region" description="Gly residues" evidence="1">
    <location>
        <begin position="383"/>
        <end position="399"/>
    </location>
</feature>
<protein>
    <submittedName>
        <fullName evidence="2">Uncharacterized protein</fullName>
    </submittedName>
</protein>